<name>N9VD42_9BACT</name>
<organism evidence="2 3">
    <name type="scientific">Mycoplasmopsis bovigenitalium 51080</name>
    <dbReference type="NCBI Taxonomy" id="1188235"/>
    <lineage>
        <taxon>Bacteria</taxon>
        <taxon>Bacillati</taxon>
        <taxon>Mycoplasmatota</taxon>
        <taxon>Mycoplasmoidales</taxon>
        <taxon>Metamycoplasmataceae</taxon>
        <taxon>Mycoplasmopsis</taxon>
    </lineage>
</organism>
<dbReference type="Gene3D" id="2.60.120.10">
    <property type="entry name" value="Jelly Rolls"/>
    <property type="match status" value="1"/>
</dbReference>
<gene>
    <name evidence="2" type="ORF">MBVG_3240</name>
</gene>
<sequence length="113" mass="13046">MKSNINIECNFIELLQTLNINNGEEYTHKIIDSGKNRVEIIYSKNASTNWLEENNIELAFLIKGEAKILDSNNKIYNLKQGDCLRINSNQRHKVLNTSTDAIWIAIHLEENND</sequence>
<dbReference type="STRING" id="1188235.MBVG_3240"/>
<evidence type="ECO:0000259" key="1">
    <source>
        <dbReference type="Pfam" id="PF07883"/>
    </source>
</evidence>
<comment type="caution">
    <text evidence="2">The sequence shown here is derived from an EMBL/GenBank/DDBJ whole genome shotgun (WGS) entry which is preliminary data.</text>
</comment>
<dbReference type="OrthoDB" id="398731at2"/>
<dbReference type="InterPro" id="IPR011051">
    <property type="entry name" value="RmlC_Cupin_sf"/>
</dbReference>
<dbReference type="Pfam" id="PF07883">
    <property type="entry name" value="Cupin_2"/>
    <property type="match status" value="1"/>
</dbReference>
<reference evidence="2 3" key="1">
    <citation type="journal article" date="2013" name="Genome Announc.">
        <title>Draft Genome Sequences of Mycoplasma alkalescens, Mycoplasma arginini, and Mycoplasma bovigenitalium, Three Species with Equivocal Pathogenic Status for Cattle.</title>
        <authorList>
            <person name="Manso-Silvan L."/>
            <person name="Tardy F."/>
            <person name="Baranowski E."/>
            <person name="Barre A."/>
            <person name="Blanchard A."/>
            <person name="Breton M."/>
            <person name="Couture C."/>
            <person name="Citti C."/>
            <person name="Dordet-Frisoni E."/>
            <person name="Dupuy V."/>
            <person name="Gaurivaud P."/>
            <person name="Jacob D."/>
            <person name="Lemaitre C."/>
            <person name="Nikolski M."/>
            <person name="Nouvel L.X."/>
            <person name="Poumarat F."/>
            <person name="Thebault P."/>
            <person name="Theil S."/>
            <person name="Thiaucourt F."/>
            <person name="Sirand-Pugnet P."/>
        </authorList>
    </citation>
    <scope>NUCLEOTIDE SEQUENCE [LARGE SCALE GENOMIC DNA]</scope>
    <source>
        <strain evidence="2 3">51080</strain>
    </source>
</reference>
<dbReference type="Proteomes" id="UP000013220">
    <property type="component" value="Unassembled WGS sequence"/>
</dbReference>
<protein>
    <recommendedName>
        <fullName evidence="1">Cupin type-2 domain-containing protein</fullName>
    </recommendedName>
</protein>
<dbReference type="PATRIC" id="fig|1188235.3.peg.340"/>
<dbReference type="EMBL" id="AORH01000024">
    <property type="protein sequence ID" value="ENY69593.1"/>
    <property type="molecule type" value="Genomic_DNA"/>
</dbReference>
<dbReference type="SUPFAM" id="SSF51182">
    <property type="entry name" value="RmlC-like cupins"/>
    <property type="match status" value="1"/>
</dbReference>
<feature type="domain" description="Cupin type-2" evidence="1">
    <location>
        <begin position="52"/>
        <end position="106"/>
    </location>
</feature>
<proteinExistence type="predicted"/>
<dbReference type="AlphaFoldDB" id="N9VD42"/>
<dbReference type="InterPro" id="IPR013096">
    <property type="entry name" value="Cupin_2"/>
</dbReference>
<evidence type="ECO:0000313" key="3">
    <source>
        <dbReference type="Proteomes" id="UP000013220"/>
    </source>
</evidence>
<keyword evidence="3" id="KW-1185">Reference proteome</keyword>
<dbReference type="InterPro" id="IPR014710">
    <property type="entry name" value="RmlC-like_jellyroll"/>
</dbReference>
<dbReference type="eggNOG" id="ENOG5030INA">
    <property type="taxonomic scope" value="Bacteria"/>
</dbReference>
<evidence type="ECO:0000313" key="2">
    <source>
        <dbReference type="EMBL" id="ENY69593.1"/>
    </source>
</evidence>
<accession>N9VD42</accession>
<dbReference type="RefSeq" id="WP_004420432.1">
    <property type="nucleotide sequence ID" value="NZ_AORH01000024.1"/>
</dbReference>